<reference evidence="1" key="2">
    <citation type="submission" date="2015-07" db="EMBL/GenBank/DDBJ databases">
        <title>Plasmids, circular viruses and viroids from rat gut.</title>
        <authorList>
            <person name="Jorgensen T.J."/>
            <person name="Hansen M.A."/>
            <person name="Xu Z."/>
            <person name="Tabak M.A."/>
            <person name="Sorensen S.J."/>
            <person name="Hansen L.H."/>
        </authorList>
    </citation>
    <scope>NUCLEOTIDE SEQUENCE</scope>
    <source>
        <strain evidence="1">RGFK1205</strain>
    </source>
</reference>
<proteinExistence type="predicted"/>
<reference evidence="1" key="1">
    <citation type="submission" date="2015-06" db="EMBL/GenBank/DDBJ databases">
        <authorList>
            <person name="Joergensen T."/>
        </authorList>
    </citation>
    <scope>NUCLEOTIDE SEQUENCE</scope>
    <source>
        <strain evidence="1">RGFK1205</strain>
    </source>
</reference>
<evidence type="ECO:0000313" key="1">
    <source>
        <dbReference type="EMBL" id="CRY96673.1"/>
    </source>
</evidence>
<protein>
    <submittedName>
        <fullName evidence="1">Uncharacterized protein</fullName>
    </submittedName>
</protein>
<organism evidence="1">
    <name type="scientific">uncultured prokaryote</name>
    <dbReference type="NCBI Taxonomy" id="198431"/>
    <lineage>
        <taxon>unclassified sequences</taxon>
        <taxon>environmental samples</taxon>
    </lineage>
</organism>
<dbReference type="EMBL" id="LN853779">
    <property type="protein sequence ID" value="CRY96673.1"/>
    <property type="molecule type" value="Genomic_DNA"/>
</dbReference>
<name>A0A0H5Q453_9ZZZZ</name>
<sequence>MSTTRRIKKERVLPDDYSNRIPDIIADFIPYFLDAFDKGCEGREIYGFSIQLSPDGTFKGTLRARLQRGTEREFGQCAYTTSESVGELLQYFEDGLAYDDLDWREDKFFRVASGERQNRPKNAVRRSLG</sequence>
<dbReference type="AlphaFoldDB" id="A0A0H5Q453"/>
<accession>A0A0H5Q453</accession>